<dbReference type="InterPro" id="IPR013103">
    <property type="entry name" value="RVT_2"/>
</dbReference>
<dbReference type="GO" id="GO:0016859">
    <property type="term" value="F:cis-trans isomerase activity"/>
    <property type="evidence" value="ECO:0007669"/>
    <property type="project" value="TreeGrafter"/>
</dbReference>
<evidence type="ECO:0000313" key="4">
    <source>
        <dbReference type="EMBL" id="KAB2605405.1"/>
    </source>
</evidence>
<dbReference type="OrthoDB" id="416096at2759"/>
<dbReference type="GO" id="GO:1901601">
    <property type="term" value="P:strigolactone biosynthetic process"/>
    <property type="evidence" value="ECO:0007669"/>
    <property type="project" value="TreeGrafter"/>
</dbReference>
<dbReference type="GO" id="GO:0005506">
    <property type="term" value="F:iron ion binding"/>
    <property type="evidence" value="ECO:0007669"/>
    <property type="project" value="InterPro"/>
</dbReference>
<dbReference type="EMBL" id="SMOL01000559">
    <property type="protein sequence ID" value="KAB2605405.1"/>
    <property type="molecule type" value="Genomic_DNA"/>
</dbReference>
<evidence type="ECO:0000313" key="5">
    <source>
        <dbReference type="Proteomes" id="UP000327157"/>
    </source>
</evidence>
<dbReference type="InterPro" id="IPR025114">
    <property type="entry name" value="D27-like_C"/>
</dbReference>
<keyword evidence="4" id="KW-0413">Isomerase</keyword>
<reference evidence="5" key="2">
    <citation type="submission" date="2019-10" db="EMBL/GenBank/DDBJ databases">
        <title>A de novo genome assembly of a pear dwarfing rootstock.</title>
        <authorList>
            <person name="Wang F."/>
            <person name="Wang J."/>
            <person name="Li S."/>
            <person name="Zhang Y."/>
            <person name="Fang M."/>
            <person name="Ma L."/>
            <person name="Zhao Y."/>
            <person name="Jiang S."/>
        </authorList>
    </citation>
    <scope>NUCLEOTIDE SEQUENCE [LARGE SCALE GENOMIC DNA]</scope>
</reference>
<dbReference type="InterPro" id="IPR025724">
    <property type="entry name" value="GAG-pre-integrase_dom"/>
</dbReference>
<dbReference type="InterPro" id="IPR038938">
    <property type="entry name" value="D27-like"/>
</dbReference>
<organism evidence="4 5">
    <name type="scientific">Pyrus ussuriensis x Pyrus communis</name>
    <dbReference type="NCBI Taxonomy" id="2448454"/>
    <lineage>
        <taxon>Eukaryota</taxon>
        <taxon>Viridiplantae</taxon>
        <taxon>Streptophyta</taxon>
        <taxon>Embryophyta</taxon>
        <taxon>Tracheophyta</taxon>
        <taxon>Spermatophyta</taxon>
        <taxon>Magnoliopsida</taxon>
        <taxon>eudicotyledons</taxon>
        <taxon>Gunneridae</taxon>
        <taxon>Pentapetalae</taxon>
        <taxon>rosids</taxon>
        <taxon>fabids</taxon>
        <taxon>Rosales</taxon>
        <taxon>Rosaceae</taxon>
        <taxon>Amygdaloideae</taxon>
        <taxon>Maleae</taxon>
        <taxon>Pyrus</taxon>
    </lineage>
</organism>
<evidence type="ECO:0000259" key="1">
    <source>
        <dbReference type="Pfam" id="PF07727"/>
    </source>
</evidence>
<feature type="domain" description="Beta-carotene isomerase D27-like C-terminal" evidence="2">
    <location>
        <begin position="156"/>
        <end position="237"/>
    </location>
</feature>
<protein>
    <submittedName>
        <fullName evidence="4">Beta-carotene isomerase D27</fullName>
    </submittedName>
</protein>
<feature type="domain" description="Reverse transcriptase Ty1/copia-type" evidence="1">
    <location>
        <begin position="609"/>
        <end position="691"/>
    </location>
</feature>
<evidence type="ECO:0000259" key="3">
    <source>
        <dbReference type="Pfam" id="PF13976"/>
    </source>
</evidence>
<reference evidence="4 5" key="1">
    <citation type="submission" date="2019-09" db="EMBL/GenBank/DDBJ databases">
        <authorList>
            <person name="Ou C."/>
        </authorList>
    </citation>
    <scope>NUCLEOTIDE SEQUENCE [LARGE SCALE GENOMIC DNA]</scope>
    <source>
        <strain evidence="4">S2</strain>
        <tissue evidence="4">Leaf</tissue>
    </source>
</reference>
<dbReference type="Proteomes" id="UP000327157">
    <property type="component" value="Chromosome 11"/>
</dbReference>
<reference evidence="4 5" key="3">
    <citation type="submission" date="2019-11" db="EMBL/GenBank/DDBJ databases">
        <title>A de novo genome assembly of a pear dwarfing rootstock.</title>
        <authorList>
            <person name="Wang F."/>
            <person name="Wang J."/>
            <person name="Li S."/>
            <person name="Zhang Y."/>
            <person name="Fang M."/>
            <person name="Ma L."/>
            <person name="Zhao Y."/>
            <person name="Jiang S."/>
        </authorList>
    </citation>
    <scope>NUCLEOTIDE SEQUENCE [LARGE SCALE GENOMIC DNA]</scope>
    <source>
        <strain evidence="4">S2</strain>
        <tissue evidence="4">Leaf</tissue>
    </source>
</reference>
<feature type="domain" description="GAG-pre-integrase" evidence="3">
    <location>
        <begin position="477"/>
        <end position="520"/>
    </location>
</feature>
<dbReference type="Pfam" id="PF14223">
    <property type="entry name" value="Retrotran_gag_2"/>
    <property type="match status" value="1"/>
</dbReference>
<proteinExistence type="predicted"/>
<dbReference type="Pfam" id="PF07727">
    <property type="entry name" value="RVT_2"/>
    <property type="match status" value="1"/>
</dbReference>
<comment type="caution">
    <text evidence="4">The sequence shown here is derived from an EMBL/GenBank/DDBJ whole genome shotgun (WGS) entry which is preliminary data.</text>
</comment>
<dbReference type="Pfam" id="PF13976">
    <property type="entry name" value="gag_pre-integrs"/>
    <property type="match status" value="1"/>
</dbReference>
<sequence length="806" mass="90138">MEASHFLQSRSFVTTTLAQPRHVHEHKLRRCSIVAVLTTPAENMNIATDARPADAAVEGKRVYKDNWFDRMAINHLSQNVQAATGLRNNRSGYESLVEAATVASRKFNPAKQRELVLQALDTAFPKPVFSLLRTILPESKFAREYFAVFTTIFFAWLVGPCEVKQSELNGRRKEKNVVYIKKCRFLEETNCVGMCLNMCKVPSQSFIKTSLGIPVNMVPNFDDMSCEMIFGQDPPDISNDLALKQPCYKLCKVNKRHNSNDCSNATVNHLKAELHTMQKGGGGDTIDKYLLKLKAIKDQLQAAGEKVFDNDLIIAALSGLPSDYDMIRTMILARDSPITMKDMAAVYVNASPAAHNSVHVGSQVNGMSTYSDTSGASHHMSPDVTLLNRATPYEGTEKIIVGNGEGLESKSCARTITLGLYAMKFSFFVQDKATGAILHHGKSSNDELLKVPVHIFPTLLNKGAVSSSAFLGHVVKCSLWHQRCGHPSNDILAAMLRNFNIGCNCDVTSKVCSHCISRKMSRLPFTNRVDRVVIPFHKIHSDVWGPYPVVYLQGFRYYVPFIDEATRHVIYDELSGGFTFIADNHDVSEPSTFKQVSQIPKWQNGNARRFTSFLQAIGFEASLSDSSLFVKTDGVHVVILVLYVDDIIITCSSTSLIQSVITTLNEVFDFKNMGRLAHFLGLQVMYKPNGDFSTKAEYRALAHTTVDIAWIRLILKDLHEYLFSPPVIYCDNQSAIALSLNLVQHSQIKHLETDFHFVRERVQKGDLLVEYLCIKNQVANVLTKGLHGPDFLRHCFNLQLSYLSSD</sequence>
<name>A0A5N5FQM4_9ROSA</name>
<dbReference type="PANTHER" id="PTHR33591">
    <property type="entry name" value="BETA-CAROTENE ISOMERASE D27"/>
    <property type="match status" value="1"/>
</dbReference>
<evidence type="ECO:0000259" key="2">
    <source>
        <dbReference type="Pfam" id="PF13225"/>
    </source>
</evidence>
<accession>A0A5N5FQM4</accession>
<dbReference type="PANTHER" id="PTHR33591:SF1">
    <property type="entry name" value="BETA-CAROTENE ISOMERASE D27, CHLOROPLASTIC"/>
    <property type="match status" value="1"/>
</dbReference>
<keyword evidence="5" id="KW-1185">Reference proteome</keyword>
<dbReference type="GO" id="GO:0009536">
    <property type="term" value="C:plastid"/>
    <property type="evidence" value="ECO:0007669"/>
    <property type="project" value="TreeGrafter"/>
</dbReference>
<dbReference type="Pfam" id="PF13225">
    <property type="entry name" value="D27-like_C"/>
    <property type="match status" value="1"/>
</dbReference>
<dbReference type="CDD" id="cd09272">
    <property type="entry name" value="RNase_HI_RT_Ty1"/>
    <property type="match status" value="1"/>
</dbReference>
<dbReference type="AlphaFoldDB" id="A0A5N5FQM4"/>
<gene>
    <name evidence="4" type="ORF">D8674_005122</name>
</gene>